<evidence type="ECO:0000313" key="2">
    <source>
        <dbReference type="Proteomes" id="UP000032668"/>
    </source>
</evidence>
<comment type="caution">
    <text evidence="1">The sequence shown here is derived from an EMBL/GenBank/DDBJ whole genome shotgun (WGS) entry which is preliminary data.</text>
</comment>
<dbReference type="EMBL" id="BANC01000054">
    <property type="protein sequence ID" value="GAN80623.1"/>
    <property type="molecule type" value="Genomic_DNA"/>
</dbReference>
<accession>A0A0D6PHF0</accession>
<organism evidence="1 2">
    <name type="scientific">Acidocella aminolytica 101 = DSM 11237</name>
    <dbReference type="NCBI Taxonomy" id="1120923"/>
    <lineage>
        <taxon>Bacteria</taxon>
        <taxon>Pseudomonadati</taxon>
        <taxon>Pseudomonadota</taxon>
        <taxon>Alphaproteobacteria</taxon>
        <taxon>Acetobacterales</taxon>
        <taxon>Acidocellaceae</taxon>
        <taxon>Acidocella</taxon>
    </lineage>
</organism>
<protein>
    <submittedName>
        <fullName evidence="1">Uncharacterized protein</fullName>
    </submittedName>
</protein>
<keyword evidence="2" id="KW-1185">Reference proteome</keyword>
<reference evidence="1 2" key="1">
    <citation type="submission" date="2012-11" db="EMBL/GenBank/DDBJ databases">
        <title>Whole genome sequence of Acidocella aminolytica 101 = DSM 11237.</title>
        <authorList>
            <person name="Azuma Y."/>
            <person name="Higashiura N."/>
            <person name="Hirakawa H."/>
            <person name="Matsushita K."/>
        </authorList>
    </citation>
    <scope>NUCLEOTIDE SEQUENCE [LARGE SCALE GENOMIC DNA]</scope>
    <source>
        <strain evidence="2">101 / DSM 11237</strain>
    </source>
</reference>
<dbReference type="RefSeq" id="WP_158320113.1">
    <property type="nucleotide sequence ID" value="NZ_BANC01000054.1"/>
</dbReference>
<gene>
    <name evidence="1" type="ORF">Aam_055_003</name>
</gene>
<proteinExistence type="predicted"/>
<name>A0A0D6PHF0_9PROT</name>
<dbReference type="Proteomes" id="UP000032668">
    <property type="component" value="Unassembled WGS sequence"/>
</dbReference>
<dbReference type="STRING" id="1120923.SAMN02746095_00783"/>
<dbReference type="OrthoDB" id="396512at2"/>
<dbReference type="AlphaFoldDB" id="A0A0D6PHF0"/>
<evidence type="ECO:0000313" key="1">
    <source>
        <dbReference type="EMBL" id="GAN80623.1"/>
    </source>
</evidence>
<sequence length="54" mass="6357">MYADELFAHLDELFGQDWRPRIDSHEIKDEIDKWITRQIGKAVGRAIEGLSEEQ</sequence>